<dbReference type="OrthoDB" id="512356at2759"/>
<dbReference type="Proteomes" id="UP000694397">
    <property type="component" value="Chromosome 15"/>
</dbReference>
<dbReference type="AlphaFoldDB" id="A0A8C9RIE1"/>
<proteinExistence type="inferred from homology"/>
<dbReference type="InterPro" id="IPR018797">
    <property type="entry name" value="FAM98"/>
</dbReference>
<organism evidence="2 3">
    <name type="scientific">Scleropages formosus</name>
    <name type="common">Asian bonytongue</name>
    <name type="synonym">Osteoglossum formosum</name>
    <dbReference type="NCBI Taxonomy" id="113540"/>
    <lineage>
        <taxon>Eukaryota</taxon>
        <taxon>Metazoa</taxon>
        <taxon>Chordata</taxon>
        <taxon>Craniata</taxon>
        <taxon>Vertebrata</taxon>
        <taxon>Euteleostomi</taxon>
        <taxon>Actinopterygii</taxon>
        <taxon>Neopterygii</taxon>
        <taxon>Teleostei</taxon>
        <taxon>Osteoglossocephala</taxon>
        <taxon>Osteoglossomorpha</taxon>
        <taxon>Osteoglossiformes</taxon>
        <taxon>Osteoglossidae</taxon>
        <taxon>Scleropages</taxon>
    </lineage>
</organism>
<keyword evidence="3" id="KW-1185">Reference proteome</keyword>
<dbReference type="PANTHER" id="PTHR31353">
    <property type="entry name" value="FAM98"/>
    <property type="match status" value="1"/>
</dbReference>
<name>A0A8C9RIE1_SCLFO</name>
<evidence type="ECO:0000256" key="1">
    <source>
        <dbReference type="ARBA" id="ARBA00007218"/>
    </source>
</evidence>
<evidence type="ECO:0000313" key="3">
    <source>
        <dbReference type="Proteomes" id="UP000694397"/>
    </source>
</evidence>
<sequence>MRARAMELDVLDALEQLGYDGPLNNEQVLLKASECGFSSPEYTSLCLWLTLRLKLLCSLEEWTPINADDTDGLQLQISRLLKEMSCPYPCLMSENLLGSLKNKDSCLKLILFLSSELQAAQIMHSKHLHSCELDEERTALQDLRVTCRTLKPSEPKGRSAVDIFSAIESKMKLLLEDLPKEHIGKPALKVSLNPGQWVCVHNVQLNIFLLIYNIIII</sequence>
<dbReference type="GeneTree" id="ENSGT00440000037341"/>
<dbReference type="GO" id="GO:0072669">
    <property type="term" value="C:tRNA-splicing ligase complex"/>
    <property type="evidence" value="ECO:0007669"/>
    <property type="project" value="TreeGrafter"/>
</dbReference>
<dbReference type="Ensembl" id="ENSSFOT00015016730.2">
    <property type="protein sequence ID" value="ENSSFOP00015016542.2"/>
    <property type="gene ID" value="ENSSFOG00015026840.1"/>
</dbReference>
<comment type="similarity">
    <text evidence="1">Belongs to the FAM98 family.</text>
</comment>
<reference evidence="2" key="2">
    <citation type="submission" date="2025-08" db="UniProtKB">
        <authorList>
            <consortium name="Ensembl"/>
        </authorList>
    </citation>
    <scope>IDENTIFICATION</scope>
</reference>
<accession>A0A8C9RIE1</accession>
<dbReference type="Pfam" id="PF10239">
    <property type="entry name" value="DUF2465"/>
    <property type="match status" value="1"/>
</dbReference>
<reference evidence="2 3" key="1">
    <citation type="submission" date="2019-04" db="EMBL/GenBank/DDBJ databases">
        <authorList>
            <consortium name="Wellcome Sanger Institute Data Sharing"/>
        </authorList>
    </citation>
    <scope>NUCLEOTIDE SEQUENCE [LARGE SCALE GENOMIC DNA]</scope>
</reference>
<dbReference type="PANTHER" id="PTHR31353:SF11">
    <property type="entry name" value="PROTEIN FAM98B"/>
    <property type="match status" value="1"/>
</dbReference>
<reference evidence="2" key="3">
    <citation type="submission" date="2025-09" db="UniProtKB">
        <authorList>
            <consortium name="Ensembl"/>
        </authorList>
    </citation>
    <scope>IDENTIFICATION</scope>
</reference>
<protein>
    <submittedName>
        <fullName evidence="2">Uncharacterized protein</fullName>
    </submittedName>
</protein>
<evidence type="ECO:0000313" key="2">
    <source>
        <dbReference type="Ensembl" id="ENSSFOP00015016542.2"/>
    </source>
</evidence>